<name>A0A7S0VWA9_9CRYP</name>
<protein>
    <submittedName>
        <fullName evidence="1">Uncharacterized protein</fullName>
    </submittedName>
</protein>
<dbReference type="EMBL" id="HBFN01022312">
    <property type="protein sequence ID" value="CAD8799363.1"/>
    <property type="molecule type" value="Transcribed_RNA"/>
</dbReference>
<accession>A0A7S0VWA9</accession>
<evidence type="ECO:0000313" key="1">
    <source>
        <dbReference type="EMBL" id="CAD8799363.1"/>
    </source>
</evidence>
<gene>
    <name evidence="1" type="ORF">HTEP1355_LOCUS13004</name>
</gene>
<sequence length="105" mass="10814">MEPGGHVPGGGLPSGATNMSQLSPGVWGWAGADTVNANMAMMSRDLDRKAGATVVNLTDVILPGVLLGLEDAVSETKHLEENKVEECIAVGKDLKAPGPEFMGTV</sequence>
<organism evidence="1">
    <name type="scientific">Hemiselmis tepida</name>
    <dbReference type="NCBI Taxonomy" id="464990"/>
    <lineage>
        <taxon>Eukaryota</taxon>
        <taxon>Cryptophyceae</taxon>
        <taxon>Cryptomonadales</taxon>
        <taxon>Hemiselmidaceae</taxon>
        <taxon>Hemiselmis</taxon>
    </lineage>
</organism>
<reference evidence="1" key="1">
    <citation type="submission" date="2021-01" db="EMBL/GenBank/DDBJ databases">
        <authorList>
            <person name="Corre E."/>
            <person name="Pelletier E."/>
            <person name="Niang G."/>
            <person name="Scheremetjew M."/>
            <person name="Finn R."/>
            <person name="Kale V."/>
            <person name="Holt S."/>
            <person name="Cochrane G."/>
            <person name="Meng A."/>
            <person name="Brown T."/>
            <person name="Cohen L."/>
        </authorList>
    </citation>
    <scope>NUCLEOTIDE SEQUENCE</scope>
    <source>
        <strain evidence="1">CCMP443</strain>
    </source>
</reference>
<proteinExistence type="predicted"/>
<dbReference type="AlphaFoldDB" id="A0A7S0VWA9"/>